<dbReference type="NCBIfam" id="NF040712">
    <property type="entry name" value="SepH"/>
    <property type="match status" value="1"/>
</dbReference>
<dbReference type="Pfam" id="PF11268">
    <property type="entry name" value="DUF3071"/>
    <property type="match status" value="1"/>
</dbReference>
<dbReference type="InterPro" id="IPR047682">
    <property type="entry name" value="SepH-like"/>
</dbReference>
<sequence length="298" mass="32607">MQDIRFISGDGESLVLETQEGEKFRLAVDSSIRAAVKTSPKDEAEHVMTPREIQDAVRAGSTVEQLAKASGDSAEYLYKFANPVLEELEHMVAAALSVRVEIEPDRFNEVRHREFGELMLERLQNGGASSATWRASRTTPFTWEITASFETMGGTGEAVWTFDPRAVSLSPENETAIGLSSQSGFGDAPIPKLKALVNPTISPAVSETKPAEVEAPTELLDAFRQRREAAAALVETEPVEAEDGFPDEVDEPFEALEVEEFETESEPTVDVSKKGRAPMPSWDEIVFGAKSDEQPSTD</sequence>
<proteinExistence type="predicted"/>
<evidence type="ECO:0000313" key="3">
    <source>
        <dbReference type="EMBL" id="CAB4956695.1"/>
    </source>
</evidence>
<feature type="region of interest" description="Disordered" evidence="1">
    <location>
        <begin position="260"/>
        <end position="298"/>
    </location>
</feature>
<dbReference type="InterPro" id="IPR021421">
    <property type="entry name" value="DUF3071"/>
</dbReference>
<name>A0A6J7KML5_9ZZZZ</name>
<protein>
    <submittedName>
        <fullName evidence="3">Unannotated protein</fullName>
    </submittedName>
</protein>
<evidence type="ECO:0000259" key="2">
    <source>
        <dbReference type="Pfam" id="PF11268"/>
    </source>
</evidence>
<dbReference type="AlphaFoldDB" id="A0A6J7KML5"/>
<reference evidence="3" key="1">
    <citation type="submission" date="2020-05" db="EMBL/GenBank/DDBJ databases">
        <authorList>
            <person name="Chiriac C."/>
            <person name="Salcher M."/>
            <person name="Ghai R."/>
            <person name="Kavagutti S V."/>
        </authorList>
    </citation>
    <scope>NUCLEOTIDE SEQUENCE</scope>
</reference>
<gene>
    <name evidence="3" type="ORF">UFOPK3837_00791</name>
</gene>
<feature type="domain" description="DUF3071" evidence="2">
    <location>
        <begin position="1"/>
        <end position="162"/>
    </location>
</feature>
<organism evidence="3">
    <name type="scientific">freshwater metagenome</name>
    <dbReference type="NCBI Taxonomy" id="449393"/>
    <lineage>
        <taxon>unclassified sequences</taxon>
        <taxon>metagenomes</taxon>
        <taxon>ecological metagenomes</taxon>
    </lineage>
</organism>
<accession>A0A6J7KML5</accession>
<evidence type="ECO:0000256" key="1">
    <source>
        <dbReference type="SAM" id="MobiDB-lite"/>
    </source>
</evidence>
<dbReference type="EMBL" id="CAFBNO010000034">
    <property type="protein sequence ID" value="CAB4956695.1"/>
    <property type="molecule type" value="Genomic_DNA"/>
</dbReference>